<proteinExistence type="predicted"/>
<dbReference type="AlphaFoldDB" id="A0A7Y2WBZ0"/>
<organism evidence="1 2">
    <name type="scientific">Acinetobacter terrae</name>
    <dbReference type="NCBI Taxonomy" id="2731247"/>
    <lineage>
        <taxon>Bacteria</taxon>
        <taxon>Pseudomonadati</taxon>
        <taxon>Pseudomonadota</taxon>
        <taxon>Gammaproteobacteria</taxon>
        <taxon>Moraxellales</taxon>
        <taxon>Moraxellaceae</taxon>
        <taxon>Acinetobacter</taxon>
        <taxon>Acinetobacter Taxon 24</taxon>
    </lineage>
</organism>
<dbReference type="Proteomes" id="UP000569202">
    <property type="component" value="Unassembled WGS sequence"/>
</dbReference>
<dbReference type="RefSeq" id="WP_171541054.1">
    <property type="nucleotide sequence ID" value="NZ_JABERL010000056.1"/>
</dbReference>
<dbReference type="PROSITE" id="PS51257">
    <property type="entry name" value="PROKAR_LIPOPROTEIN"/>
    <property type="match status" value="1"/>
</dbReference>
<gene>
    <name evidence="1" type="ORF">HLH17_14660</name>
</gene>
<dbReference type="EMBL" id="JABERL010000056">
    <property type="protein sequence ID" value="NNH78862.1"/>
    <property type="molecule type" value="Genomic_DNA"/>
</dbReference>
<evidence type="ECO:0000313" key="2">
    <source>
        <dbReference type="Proteomes" id="UP000569202"/>
    </source>
</evidence>
<comment type="caution">
    <text evidence="1">The sequence shown here is derived from an EMBL/GenBank/DDBJ whole genome shotgun (WGS) entry which is preliminary data.</text>
</comment>
<protein>
    <submittedName>
        <fullName evidence="1">Uncharacterized protein</fullName>
    </submittedName>
</protein>
<name>A0A7Y2WBZ0_9GAMM</name>
<evidence type="ECO:0000313" key="1">
    <source>
        <dbReference type="EMBL" id="NNH78862.1"/>
    </source>
</evidence>
<sequence>MKKLLYTALLSNAVLLTGCQVTGEKTGLYQKILGGSFATGVDTKSYPLVSNDNVFLIIVPESEYNADKPTKGLVGSNDFYQMADTNWHIKHYFYSTFRNLHSSLGKLNLCHLMSPENKHPGKNSSRSCSDVSLNYSTKSTQSGFTVTFKASDLLISTDNYAFFMKNNAPNLLLDDGRINTTILASQFAYRDKFTQPLNMSASTYQNKFRKNQRDSANNPIIETANNIFLTNGAEASYFCLGKIDKTTEKPFITCNYIIFGSKAIYDYRALNTSTLKSLNVVARNFEK</sequence>
<reference evidence="1 2" key="1">
    <citation type="submission" date="2020-04" db="EMBL/GenBank/DDBJ databases">
        <title>Acinetobacter Taxon 24.</title>
        <authorList>
            <person name="Nemec A."/>
            <person name="Radolfova-Krizova L."/>
            <person name="Higgins P.G."/>
            <person name="Spanelova P."/>
        </authorList>
    </citation>
    <scope>NUCLEOTIDE SEQUENCE [LARGE SCALE GENOMIC DNA]</scope>
    <source>
        <strain evidence="1 2">ANC 5380</strain>
    </source>
</reference>
<accession>A0A7Y2WBZ0</accession>